<dbReference type="PIRSF" id="PIRSF007580">
    <property type="entry name" value="UCP07580"/>
    <property type="match status" value="1"/>
</dbReference>
<proteinExistence type="predicted"/>
<reference evidence="1 2" key="1">
    <citation type="submission" date="2023-10" db="EMBL/GenBank/DDBJ databases">
        <title>Two novel species belonging to the OM43/NOR5 clade.</title>
        <authorList>
            <person name="Park M."/>
        </authorList>
    </citation>
    <scope>NUCLEOTIDE SEQUENCE [LARGE SCALE GENOMIC DNA]</scope>
    <source>
        <strain evidence="1 2">IMCC45268</strain>
    </source>
</reference>
<name>A0ABZ0IEP5_9GAMM</name>
<dbReference type="EC" id="3.-.-.-" evidence="1"/>
<dbReference type="Pfam" id="PF10118">
    <property type="entry name" value="Metal_hydrol"/>
    <property type="match status" value="1"/>
</dbReference>
<dbReference type="InterPro" id="IPR016516">
    <property type="entry name" value="UCP07580"/>
</dbReference>
<dbReference type="Proteomes" id="UP001626549">
    <property type="component" value="Chromosome"/>
</dbReference>
<keyword evidence="2" id="KW-1185">Reference proteome</keyword>
<dbReference type="GO" id="GO:0016787">
    <property type="term" value="F:hydrolase activity"/>
    <property type="evidence" value="ECO:0007669"/>
    <property type="project" value="UniProtKB-KW"/>
</dbReference>
<organism evidence="1 2">
    <name type="scientific">Congregibacter brevis</name>
    <dbReference type="NCBI Taxonomy" id="3081201"/>
    <lineage>
        <taxon>Bacteria</taxon>
        <taxon>Pseudomonadati</taxon>
        <taxon>Pseudomonadota</taxon>
        <taxon>Gammaproteobacteria</taxon>
        <taxon>Cellvibrionales</taxon>
        <taxon>Halieaceae</taxon>
        <taxon>Congregibacter</taxon>
    </lineage>
</organism>
<dbReference type="PANTHER" id="PTHR39456">
    <property type="entry name" value="METAL-DEPENDENT HYDROLASE"/>
    <property type="match status" value="1"/>
</dbReference>
<gene>
    <name evidence="1" type="ORF">R0137_05375</name>
</gene>
<dbReference type="PANTHER" id="PTHR39456:SF1">
    <property type="entry name" value="METAL-DEPENDENT HYDROLASE"/>
    <property type="match status" value="1"/>
</dbReference>
<sequence length="304" mass="34962">MDTTSVAASILPSGPDRMTVRKMPFDFTPRNESWNPDKPEFAHIVNSASLAMPYLEPYLIKSMRKARPLIKDETLLEELDKYIKQEATHYRRHKEFNDTLSAKGYASVARMEGTLAKDYAKLESRRSLRFNLAYAEGFEAMALAIGEMLIDDREYLFGDSDSAVASLILWHFVEEIEHKNVAYDVLHHLHPGYFLRIFGLVYATSHIFWRTGQGYRALLKEDGLWQSSKSRWKLLKVLGRVMKSIIPKWLRILRPGYHPKSVKDPSWGVEWASVFDEGGSDLAKLDTRRLHEAVPVGSTIEMRL</sequence>
<evidence type="ECO:0000313" key="1">
    <source>
        <dbReference type="EMBL" id="WOJ98007.1"/>
    </source>
</evidence>
<accession>A0ABZ0IEP5</accession>
<dbReference type="EMBL" id="CP136865">
    <property type="protein sequence ID" value="WOJ98007.1"/>
    <property type="molecule type" value="Genomic_DNA"/>
</dbReference>
<protein>
    <submittedName>
        <fullName evidence="1">Metal-dependent hydrolase</fullName>
        <ecNumber evidence="1">3.-.-.-</ecNumber>
    </submittedName>
</protein>
<dbReference type="RefSeq" id="WP_407329150.1">
    <property type="nucleotide sequence ID" value="NZ_CP136865.1"/>
</dbReference>
<evidence type="ECO:0000313" key="2">
    <source>
        <dbReference type="Proteomes" id="UP001626549"/>
    </source>
</evidence>
<keyword evidence="1" id="KW-0378">Hydrolase</keyword>